<comment type="caution">
    <text evidence="3">The sequence shown here is derived from an EMBL/GenBank/DDBJ whole genome shotgun (WGS) entry which is preliminary data.</text>
</comment>
<dbReference type="PROSITE" id="PS50222">
    <property type="entry name" value="EF_HAND_2"/>
    <property type="match status" value="2"/>
</dbReference>
<dbReference type="Proteomes" id="UP000693970">
    <property type="component" value="Unassembled WGS sequence"/>
</dbReference>
<reference evidence="3" key="2">
    <citation type="submission" date="2021-04" db="EMBL/GenBank/DDBJ databases">
        <authorList>
            <person name="Podell S."/>
        </authorList>
    </citation>
    <scope>NUCLEOTIDE SEQUENCE</scope>
    <source>
        <strain evidence="3">Hildebrandi</strain>
    </source>
</reference>
<dbReference type="PANTHER" id="PTHR46504:SF2">
    <property type="entry name" value="TRNASE Z TRZ1"/>
    <property type="match status" value="1"/>
</dbReference>
<feature type="chain" id="PRO_5039950665" evidence="1">
    <location>
        <begin position="23"/>
        <end position="576"/>
    </location>
</feature>
<dbReference type="PANTHER" id="PTHR46504">
    <property type="entry name" value="TRNASE Z TRZ1"/>
    <property type="match status" value="1"/>
</dbReference>
<organism evidence="3 4">
    <name type="scientific">Nitzschia inconspicua</name>
    <dbReference type="NCBI Taxonomy" id="303405"/>
    <lineage>
        <taxon>Eukaryota</taxon>
        <taxon>Sar</taxon>
        <taxon>Stramenopiles</taxon>
        <taxon>Ochrophyta</taxon>
        <taxon>Bacillariophyta</taxon>
        <taxon>Bacillariophyceae</taxon>
        <taxon>Bacillariophycidae</taxon>
        <taxon>Bacillariales</taxon>
        <taxon>Bacillariaceae</taxon>
        <taxon>Nitzschia</taxon>
    </lineage>
</organism>
<dbReference type="OrthoDB" id="527344at2759"/>
<gene>
    <name evidence="3" type="ORF">IV203_038357</name>
</gene>
<sequence>MYRPVAVPLLILLFCGPPPSVGFSTVLSNVLIRRSSFTVATTHLSTKSTIDEIPRFHPTFVQNPLVDVAAALASTPPTPAAEQALASLAAATLALLAGDEEAAEALTGSSKQQLIQQAFQAYDVCDSGTLSVEEARALFVDLARNMVTDLATPSKDRLQEKLASYQPTKSAIPGAARAHAKRVLAMDESGNTIERIATKLLLLADGDRDGKVSMAELANLFDTVYDANKLNNKDNRNSTVETFPQPLRALAGSLQLLPAIEGNDAAHAASKTLEWNIGVPGDDHTLRRVELEKDKLSIVGLGRSADASSYFLPELGIVLDAGIHVKSIRPKTVFLTHGHRDHIAALPTHAAARAKIFCPDAITILVRRFLLAEAQLNYGAPQTDDETIAALGEYDLNPVADGDEILLPKEAYQGSPTPIGIKVFRAPHKEGVPAVSYGIYRAKTRLKDEYVNFPKKELGALIQNGIQITETFNEGLLFYTGDTTINLLKDRWREILPHYKHVIHEVTFLGKPSSTLDEEARKKGHTHYSQLHPWICAFPDTTFVCVHWSLRYSRQDVLQFFEEEYGGVPKNVVLWI</sequence>
<dbReference type="SMART" id="SM00054">
    <property type="entry name" value="EFh"/>
    <property type="match status" value="2"/>
</dbReference>
<dbReference type="PROSITE" id="PS00018">
    <property type="entry name" value="EF_HAND_1"/>
    <property type="match status" value="1"/>
</dbReference>
<evidence type="ECO:0000313" key="4">
    <source>
        <dbReference type="Proteomes" id="UP000693970"/>
    </source>
</evidence>
<dbReference type="InterPro" id="IPR002048">
    <property type="entry name" value="EF_hand_dom"/>
</dbReference>
<dbReference type="AlphaFoldDB" id="A0A9K3LNS2"/>
<feature type="signal peptide" evidence="1">
    <location>
        <begin position="1"/>
        <end position="22"/>
    </location>
</feature>
<name>A0A9K3LNS2_9STRA</name>
<protein>
    <submittedName>
        <fullName evidence="3">Beta-lactamase-like protein</fullName>
    </submittedName>
</protein>
<dbReference type="GO" id="GO:0005509">
    <property type="term" value="F:calcium ion binding"/>
    <property type="evidence" value="ECO:0007669"/>
    <property type="project" value="InterPro"/>
</dbReference>
<dbReference type="EMBL" id="JAGRRH010000009">
    <property type="protein sequence ID" value="KAG7365154.1"/>
    <property type="molecule type" value="Genomic_DNA"/>
</dbReference>
<evidence type="ECO:0000256" key="1">
    <source>
        <dbReference type="SAM" id="SignalP"/>
    </source>
</evidence>
<keyword evidence="4" id="KW-1185">Reference proteome</keyword>
<feature type="domain" description="EF-hand" evidence="2">
    <location>
        <begin position="192"/>
        <end position="227"/>
    </location>
</feature>
<evidence type="ECO:0000313" key="3">
    <source>
        <dbReference type="EMBL" id="KAG7365154.1"/>
    </source>
</evidence>
<accession>A0A9K3LNS2</accession>
<reference evidence="3" key="1">
    <citation type="journal article" date="2021" name="Sci. Rep.">
        <title>Diploid genomic architecture of Nitzschia inconspicua, an elite biomass production diatom.</title>
        <authorList>
            <person name="Oliver A."/>
            <person name="Podell S."/>
            <person name="Pinowska A."/>
            <person name="Traller J.C."/>
            <person name="Smith S.R."/>
            <person name="McClure R."/>
            <person name="Beliaev A."/>
            <person name="Bohutskyi P."/>
            <person name="Hill E.A."/>
            <person name="Rabines A."/>
            <person name="Zheng H."/>
            <person name="Allen L.Z."/>
            <person name="Kuo A."/>
            <person name="Grigoriev I.V."/>
            <person name="Allen A.E."/>
            <person name="Hazlebeck D."/>
            <person name="Allen E.E."/>
        </authorList>
    </citation>
    <scope>NUCLEOTIDE SEQUENCE</scope>
    <source>
        <strain evidence="3">Hildebrandi</strain>
    </source>
</reference>
<feature type="domain" description="EF-hand" evidence="2">
    <location>
        <begin position="110"/>
        <end position="145"/>
    </location>
</feature>
<keyword evidence="1" id="KW-0732">Signal</keyword>
<dbReference type="InterPro" id="IPR018247">
    <property type="entry name" value="EF_Hand_1_Ca_BS"/>
</dbReference>
<dbReference type="CDD" id="cd06262">
    <property type="entry name" value="metallo-hydrolase-like_MBL-fold"/>
    <property type="match status" value="1"/>
</dbReference>
<evidence type="ECO:0000259" key="2">
    <source>
        <dbReference type="PROSITE" id="PS50222"/>
    </source>
</evidence>
<proteinExistence type="predicted"/>